<keyword evidence="3" id="KW-1185">Reference proteome</keyword>
<dbReference type="EMBL" id="JAWZYT010005418">
    <property type="protein sequence ID" value="KAK4290614.1"/>
    <property type="molecule type" value="Genomic_DNA"/>
</dbReference>
<sequence length="82" mass="8592">MSEGPREGIQVKRAIIGGLVRESGKGAKRKGQVEMPRERGRWGCQEKGSSEGAKGKAPGEGGKRKVSGEGGKRKSPGEGPFT</sequence>
<accession>A0AAE1TPC4</accession>
<comment type="caution">
    <text evidence="2">The sequence shown here is derived from an EMBL/GenBank/DDBJ whole genome shotgun (WGS) entry which is preliminary data.</text>
</comment>
<gene>
    <name evidence="2" type="ORF">Pmani_036498</name>
</gene>
<evidence type="ECO:0000313" key="3">
    <source>
        <dbReference type="Proteomes" id="UP001292094"/>
    </source>
</evidence>
<feature type="compositionally biased region" description="Basic and acidic residues" evidence="1">
    <location>
        <begin position="61"/>
        <end position="76"/>
    </location>
</feature>
<protein>
    <submittedName>
        <fullName evidence="2">Uncharacterized protein</fullName>
    </submittedName>
</protein>
<name>A0AAE1TPC4_9EUCA</name>
<organism evidence="2 3">
    <name type="scientific">Petrolisthes manimaculis</name>
    <dbReference type="NCBI Taxonomy" id="1843537"/>
    <lineage>
        <taxon>Eukaryota</taxon>
        <taxon>Metazoa</taxon>
        <taxon>Ecdysozoa</taxon>
        <taxon>Arthropoda</taxon>
        <taxon>Crustacea</taxon>
        <taxon>Multicrustacea</taxon>
        <taxon>Malacostraca</taxon>
        <taxon>Eumalacostraca</taxon>
        <taxon>Eucarida</taxon>
        <taxon>Decapoda</taxon>
        <taxon>Pleocyemata</taxon>
        <taxon>Anomura</taxon>
        <taxon>Galatheoidea</taxon>
        <taxon>Porcellanidae</taxon>
        <taxon>Petrolisthes</taxon>
    </lineage>
</organism>
<feature type="region of interest" description="Disordered" evidence="1">
    <location>
        <begin position="18"/>
        <end position="82"/>
    </location>
</feature>
<evidence type="ECO:0000256" key="1">
    <source>
        <dbReference type="SAM" id="MobiDB-lite"/>
    </source>
</evidence>
<dbReference type="Proteomes" id="UP001292094">
    <property type="component" value="Unassembled WGS sequence"/>
</dbReference>
<evidence type="ECO:0000313" key="2">
    <source>
        <dbReference type="EMBL" id="KAK4290614.1"/>
    </source>
</evidence>
<proteinExistence type="predicted"/>
<feature type="compositionally biased region" description="Basic and acidic residues" evidence="1">
    <location>
        <begin position="31"/>
        <end position="41"/>
    </location>
</feature>
<reference evidence="2" key="1">
    <citation type="submission" date="2023-11" db="EMBL/GenBank/DDBJ databases">
        <title>Genome assemblies of two species of porcelain crab, Petrolisthes cinctipes and Petrolisthes manimaculis (Anomura: Porcellanidae).</title>
        <authorList>
            <person name="Angst P."/>
        </authorList>
    </citation>
    <scope>NUCLEOTIDE SEQUENCE</scope>
    <source>
        <strain evidence="2">PB745_02</strain>
        <tissue evidence="2">Gill</tissue>
    </source>
</reference>
<dbReference type="AlphaFoldDB" id="A0AAE1TPC4"/>